<sequence>MLIEIDDLGCDLVAGVVTRYVPGRADMIEDSFTDHNIFVLQGCIVRSGIISGHGSTLPKKMIYFRRSILNVG</sequence>
<accession>A0A1L5NHQ6</accession>
<dbReference type="EMBL" id="CP017101">
    <property type="protein sequence ID" value="APO67389.1"/>
    <property type="molecule type" value="Genomic_DNA"/>
</dbReference>
<organism evidence="1">
    <name type="scientific">Rhizobium gallicum</name>
    <dbReference type="NCBI Taxonomy" id="56730"/>
    <lineage>
        <taxon>Bacteria</taxon>
        <taxon>Pseudomonadati</taxon>
        <taxon>Pseudomonadota</taxon>
        <taxon>Alphaproteobacteria</taxon>
        <taxon>Hyphomicrobiales</taxon>
        <taxon>Rhizobiaceae</taxon>
        <taxon>Rhizobium/Agrobacterium group</taxon>
        <taxon>Rhizobium</taxon>
    </lineage>
</organism>
<gene>
    <name evidence="1" type="ORF">IE4872_CH01758</name>
</gene>
<name>A0A1L5NHQ6_9HYPH</name>
<protein>
    <submittedName>
        <fullName evidence="1">Uncharacterized protein</fullName>
    </submittedName>
</protein>
<dbReference type="Proteomes" id="UP000184749">
    <property type="component" value="Chromosome"/>
</dbReference>
<proteinExistence type="predicted"/>
<dbReference type="AlphaFoldDB" id="A0A1L5NHQ6"/>
<evidence type="ECO:0000313" key="1">
    <source>
        <dbReference type="EMBL" id="APO67389.1"/>
    </source>
</evidence>
<reference evidence="1" key="1">
    <citation type="submission" date="2016-09" db="EMBL/GenBank/DDBJ databases">
        <title>The complete genome sequences of Rhizobium gallicum, symbiovars gallicum and phaseoli, symbionts associated to common bean (Phaseolus vulgaris).</title>
        <authorList>
            <person name="Bustos P."/>
            <person name="Santamaria R.I."/>
            <person name="Perez-Carrascal O.M."/>
            <person name="Juarez S."/>
            <person name="Lozano L."/>
            <person name="Martinez-Flores I."/>
            <person name="Martinez-Romero E."/>
            <person name="Cevallos M."/>
            <person name="Romero D."/>
            <person name="Davila G."/>
            <person name="Gonzalez V."/>
        </authorList>
    </citation>
    <scope>NUCLEOTIDE SEQUENCE [LARGE SCALE GENOMIC DNA]</scope>
    <source>
        <strain evidence="1">IE4872</strain>
    </source>
</reference>